<reference evidence="1" key="1">
    <citation type="journal article" date="2021" name="Proc. Natl. Acad. Sci. U.S.A.">
        <title>A Catalog of Tens of Thousands of Viruses from Human Metagenomes Reveals Hidden Associations with Chronic Diseases.</title>
        <authorList>
            <person name="Tisza M.J."/>
            <person name="Buck C.B."/>
        </authorList>
    </citation>
    <scope>NUCLEOTIDE SEQUENCE</scope>
    <source>
        <strain evidence="1">Ct6bU4</strain>
    </source>
</reference>
<evidence type="ECO:0000313" key="1">
    <source>
        <dbReference type="EMBL" id="DAG03729.1"/>
    </source>
</evidence>
<sequence length="120" mass="13705">MKRLYHFEKLFDAGVDHEEAPDVLSDYMERGAKVAIDWSQEGNEYQARLMVSTLEDEYELDTLGFVFGNEDLDDLTGFTDGKGGDRADESEPYTRCENELLDRFGLLRGDLAEITHSWGD</sequence>
<protein>
    <submittedName>
        <fullName evidence="1">Uncharacterized protein</fullName>
    </submittedName>
</protein>
<name>A0A8S5VAE4_9CAUD</name>
<proteinExistence type="predicted"/>
<accession>A0A8S5VAE4</accession>
<dbReference type="EMBL" id="BK016234">
    <property type="protein sequence ID" value="DAG03729.1"/>
    <property type="molecule type" value="Genomic_DNA"/>
</dbReference>
<organism evidence="1">
    <name type="scientific">Siphoviridae sp. ct6bU4</name>
    <dbReference type="NCBI Taxonomy" id="2825344"/>
    <lineage>
        <taxon>Viruses</taxon>
        <taxon>Duplodnaviria</taxon>
        <taxon>Heunggongvirae</taxon>
        <taxon>Uroviricota</taxon>
        <taxon>Caudoviricetes</taxon>
    </lineage>
</organism>